<dbReference type="Proteomes" id="UP001317322">
    <property type="component" value="Chromosome"/>
</dbReference>
<dbReference type="RefSeq" id="WP_227562984.1">
    <property type="nucleotide sequence ID" value="NZ_CP101989.1"/>
</dbReference>
<dbReference type="InterPro" id="IPR011010">
    <property type="entry name" value="DNA_brk_join_enz"/>
</dbReference>
<protein>
    <recommendedName>
        <fullName evidence="4">Core-binding (CB) domain-containing protein</fullName>
    </recommendedName>
</protein>
<organism evidence="2 3">
    <name type="scientific">Cellulomonas wangsupingiae</name>
    <dbReference type="NCBI Taxonomy" id="2968085"/>
    <lineage>
        <taxon>Bacteria</taxon>
        <taxon>Bacillati</taxon>
        <taxon>Actinomycetota</taxon>
        <taxon>Actinomycetes</taxon>
        <taxon>Micrococcales</taxon>
        <taxon>Cellulomonadaceae</taxon>
        <taxon>Cellulomonas</taxon>
    </lineage>
</organism>
<evidence type="ECO:0008006" key="4">
    <source>
        <dbReference type="Google" id="ProtNLM"/>
    </source>
</evidence>
<evidence type="ECO:0000256" key="1">
    <source>
        <dbReference type="SAM" id="MobiDB-lite"/>
    </source>
</evidence>
<reference evidence="2 3" key="1">
    <citation type="submission" date="2022-07" db="EMBL/GenBank/DDBJ databases">
        <title>Novel species in genus cellulomonas.</title>
        <authorList>
            <person name="Ye L."/>
        </authorList>
    </citation>
    <scope>NUCLEOTIDE SEQUENCE [LARGE SCALE GENOMIC DNA]</scope>
    <source>
        <strain evidence="3">zg-Y908</strain>
    </source>
</reference>
<proteinExistence type="predicted"/>
<dbReference type="EMBL" id="CP101989">
    <property type="protein sequence ID" value="UUI63436.1"/>
    <property type="molecule type" value="Genomic_DNA"/>
</dbReference>
<keyword evidence="3" id="KW-1185">Reference proteome</keyword>
<evidence type="ECO:0000313" key="3">
    <source>
        <dbReference type="Proteomes" id="UP001317322"/>
    </source>
</evidence>
<evidence type="ECO:0000313" key="2">
    <source>
        <dbReference type="EMBL" id="UUI63436.1"/>
    </source>
</evidence>
<dbReference type="SUPFAM" id="SSF56349">
    <property type="entry name" value="DNA breaking-rejoining enzymes"/>
    <property type="match status" value="1"/>
</dbReference>
<accession>A0ABY5JZ29</accession>
<feature type="region of interest" description="Disordered" evidence="1">
    <location>
        <begin position="273"/>
        <end position="294"/>
    </location>
</feature>
<name>A0ABY5JZ29_9CELL</name>
<sequence>MPADLTVARIVGQYLADPPVHAASTARAHRWALGGLRDVLGDEPVVAVLTTGDVVRWITAPTADGREPAAATVRQRAGAVRALLRFGVERGHLDAATADAAQALLRRPATPPVVRAATPAALLLDRLSGGRPHGVSWHVWVRFRAHVSVLAASGATERDLGRAHVADLGAGAVDVRLGGVRHPLGDAARLAVQAWLPVRSELVASLQGSPPPQLWVRAHPSVHPRTGAVAAVGMPITARGLRKAFADVVAGLAGEDPRLADCTVAHVRQLAGRPAGAGEPAGPRPVGPAHDAAT</sequence>
<gene>
    <name evidence="2" type="ORF">NP075_09650</name>
</gene>